<feature type="coiled-coil region" evidence="1">
    <location>
        <begin position="180"/>
        <end position="211"/>
    </location>
</feature>
<feature type="region of interest" description="Disordered" evidence="2">
    <location>
        <begin position="1"/>
        <end position="47"/>
    </location>
</feature>
<evidence type="ECO:0000313" key="4">
    <source>
        <dbReference type="Proteomes" id="UP000729357"/>
    </source>
</evidence>
<reference evidence="3" key="2">
    <citation type="submission" date="2021-08" db="EMBL/GenBank/DDBJ databases">
        <authorList>
            <person name="Gostincar C."/>
            <person name="Sun X."/>
            <person name="Song Z."/>
            <person name="Gunde-Cimerman N."/>
        </authorList>
    </citation>
    <scope>NUCLEOTIDE SEQUENCE</scope>
    <source>
        <strain evidence="3">EXF-9298</strain>
    </source>
</reference>
<organism evidence="3 4">
    <name type="scientific">Aureobasidium melanogenum</name>
    <name type="common">Aureobasidium pullulans var. melanogenum</name>
    <dbReference type="NCBI Taxonomy" id="46634"/>
    <lineage>
        <taxon>Eukaryota</taxon>
        <taxon>Fungi</taxon>
        <taxon>Dikarya</taxon>
        <taxon>Ascomycota</taxon>
        <taxon>Pezizomycotina</taxon>
        <taxon>Dothideomycetes</taxon>
        <taxon>Dothideomycetidae</taxon>
        <taxon>Dothideales</taxon>
        <taxon>Saccotheciaceae</taxon>
        <taxon>Aureobasidium</taxon>
    </lineage>
</organism>
<dbReference type="Proteomes" id="UP000729357">
    <property type="component" value="Unassembled WGS sequence"/>
</dbReference>
<feature type="non-terminal residue" evidence="3">
    <location>
        <position position="1"/>
    </location>
</feature>
<sequence>MATPPAPKSIRFASQLVEPSPKRQKMSSETSTSTISDETTSTATPEQGVCLVASEDLSSMVFQTADLQRITSSWASHHPLTGTEFEMGKSFKACESTANSLRHTLESLEVKAAKASQAYNEELTRSSHGQVTQDTKEDLSTSTLDFLVDAGIEKIIRNGFPSLSTYDGRYFQLGTKKYDRDEDRDKYEECKDAIRKAIENDTDQLKDFETKTKGYLKRHMIKHDMSELERRLEDQWKKYEDEAV</sequence>
<keyword evidence="1" id="KW-0175">Coiled coil</keyword>
<gene>
    <name evidence="3" type="ORF">KCU98_g8669</name>
</gene>
<evidence type="ECO:0000256" key="2">
    <source>
        <dbReference type="SAM" id="MobiDB-lite"/>
    </source>
</evidence>
<feature type="compositionally biased region" description="Low complexity" evidence="2">
    <location>
        <begin position="27"/>
        <end position="42"/>
    </location>
</feature>
<evidence type="ECO:0000256" key="1">
    <source>
        <dbReference type="SAM" id="Coils"/>
    </source>
</evidence>
<reference evidence="3" key="1">
    <citation type="journal article" date="2021" name="J Fungi (Basel)">
        <title>Virulence traits and population genomics of the black yeast Aureobasidium melanogenum.</title>
        <authorList>
            <person name="Cernosa A."/>
            <person name="Sun X."/>
            <person name="Gostincar C."/>
            <person name="Fang C."/>
            <person name="Gunde-Cimerman N."/>
            <person name="Song Z."/>
        </authorList>
    </citation>
    <scope>NUCLEOTIDE SEQUENCE</scope>
    <source>
        <strain evidence="3">EXF-9298</strain>
    </source>
</reference>
<keyword evidence="4" id="KW-1185">Reference proteome</keyword>
<proteinExistence type="predicted"/>
<comment type="caution">
    <text evidence="3">The sequence shown here is derived from an EMBL/GenBank/DDBJ whole genome shotgun (WGS) entry which is preliminary data.</text>
</comment>
<accession>A0A9P8JUQ0</accession>
<name>A0A9P8JUQ0_AURME</name>
<evidence type="ECO:0000313" key="3">
    <source>
        <dbReference type="EMBL" id="KAG9979605.1"/>
    </source>
</evidence>
<protein>
    <submittedName>
        <fullName evidence="3">Uncharacterized protein</fullName>
    </submittedName>
</protein>
<feature type="coiled-coil region" evidence="1">
    <location>
        <begin position="98"/>
        <end position="125"/>
    </location>
</feature>
<dbReference type="AlphaFoldDB" id="A0A9P8JUQ0"/>
<dbReference type="EMBL" id="JAHFXS010001104">
    <property type="protein sequence ID" value="KAG9979605.1"/>
    <property type="molecule type" value="Genomic_DNA"/>
</dbReference>